<keyword evidence="2" id="KW-0067">ATP-binding</keyword>
<protein>
    <recommendedName>
        <fullName evidence="2">Glutamyl-tRNA(Gln) amidotransferase subunit C, mitochondrial</fullName>
        <shortName evidence="2">Glu-AdT subunit C</shortName>
        <ecNumber evidence="2">6.3.5.-</ecNumber>
    </recommendedName>
</protein>
<dbReference type="SUPFAM" id="SSF141000">
    <property type="entry name" value="Glu-tRNAGln amidotransferase C subunit"/>
    <property type="match status" value="1"/>
</dbReference>
<dbReference type="GO" id="GO:0032543">
    <property type="term" value="P:mitochondrial translation"/>
    <property type="evidence" value="ECO:0007669"/>
    <property type="project" value="UniProtKB-UniRule"/>
</dbReference>
<dbReference type="GO" id="GO:0006450">
    <property type="term" value="P:regulation of translational fidelity"/>
    <property type="evidence" value="ECO:0007669"/>
    <property type="project" value="InterPro"/>
</dbReference>
<organism evidence="4 5">
    <name type="scientific">Artemia franciscana</name>
    <name type="common">Brine shrimp</name>
    <name type="synonym">Artemia sanfranciscana</name>
    <dbReference type="NCBI Taxonomy" id="6661"/>
    <lineage>
        <taxon>Eukaryota</taxon>
        <taxon>Metazoa</taxon>
        <taxon>Ecdysozoa</taxon>
        <taxon>Arthropoda</taxon>
        <taxon>Crustacea</taxon>
        <taxon>Branchiopoda</taxon>
        <taxon>Anostraca</taxon>
        <taxon>Artemiidae</taxon>
        <taxon>Artemia</taxon>
    </lineage>
</organism>
<comment type="subunit">
    <text evidence="2">Subunit of the heterotrimeric GatCAB amidotransferase (AdT) complex, composed of A, B and C subunits.</text>
</comment>
<dbReference type="GO" id="GO:0030956">
    <property type="term" value="C:glutamyl-tRNA(Gln) amidotransferase complex"/>
    <property type="evidence" value="ECO:0007669"/>
    <property type="project" value="UniProtKB-UniRule"/>
</dbReference>
<dbReference type="InterPro" id="IPR036113">
    <property type="entry name" value="Asp/Glu-ADT_sf_sub_c"/>
</dbReference>
<sequence>MISKGYEKFGHIYSRQFSTKAITVGRAAVPQKPVINEPRKQLIEEARKKVSIDQSTVEHLERLSLVDFANRRGVERLVEAIQFVQPIRFVPTEGVEPLVSVLEDRDLFLEADQVTDGNILEDILKNAALTEEDYFVAPPGNIPLEPKANYNQSNHRTEEKD</sequence>
<dbReference type="EC" id="6.3.5.-" evidence="2"/>
<reference evidence="4" key="1">
    <citation type="submission" date="2023-07" db="EMBL/GenBank/DDBJ databases">
        <title>Chromosome-level genome assembly of Artemia franciscana.</title>
        <authorList>
            <person name="Jo E."/>
        </authorList>
    </citation>
    <scope>NUCLEOTIDE SEQUENCE</scope>
    <source>
        <tissue evidence="4">Whole body</tissue>
    </source>
</reference>
<evidence type="ECO:0000313" key="4">
    <source>
        <dbReference type="EMBL" id="KAK2714481.1"/>
    </source>
</evidence>
<dbReference type="GO" id="GO:0070681">
    <property type="term" value="P:glutaminyl-tRNAGln biosynthesis via transamidation"/>
    <property type="evidence" value="ECO:0007669"/>
    <property type="project" value="UniProtKB-UniRule"/>
</dbReference>
<comment type="subcellular location">
    <subcellularLocation>
        <location evidence="2">Mitochondrion</location>
    </subcellularLocation>
</comment>
<comment type="catalytic activity">
    <reaction evidence="2">
        <text>L-glutamyl-tRNA(Gln) + L-glutamine + ATP + H2O = L-glutaminyl-tRNA(Gln) + L-glutamate + ADP + phosphate + H(+)</text>
        <dbReference type="Rhea" id="RHEA:17521"/>
        <dbReference type="Rhea" id="RHEA-COMP:9681"/>
        <dbReference type="Rhea" id="RHEA-COMP:9684"/>
        <dbReference type="ChEBI" id="CHEBI:15377"/>
        <dbReference type="ChEBI" id="CHEBI:15378"/>
        <dbReference type="ChEBI" id="CHEBI:29985"/>
        <dbReference type="ChEBI" id="CHEBI:30616"/>
        <dbReference type="ChEBI" id="CHEBI:43474"/>
        <dbReference type="ChEBI" id="CHEBI:58359"/>
        <dbReference type="ChEBI" id="CHEBI:78520"/>
        <dbReference type="ChEBI" id="CHEBI:78521"/>
        <dbReference type="ChEBI" id="CHEBI:456216"/>
    </reaction>
</comment>
<evidence type="ECO:0000256" key="1">
    <source>
        <dbReference type="ARBA" id="ARBA00022741"/>
    </source>
</evidence>
<evidence type="ECO:0000313" key="5">
    <source>
        <dbReference type="Proteomes" id="UP001187531"/>
    </source>
</evidence>
<keyword evidence="2" id="KW-0436">Ligase</keyword>
<dbReference type="Pfam" id="PF02686">
    <property type="entry name" value="GatC"/>
    <property type="match status" value="1"/>
</dbReference>
<evidence type="ECO:0000256" key="3">
    <source>
        <dbReference type="SAM" id="MobiDB-lite"/>
    </source>
</evidence>
<keyword evidence="2" id="KW-0496">Mitochondrion</keyword>
<comment type="caution">
    <text evidence="4">The sequence shown here is derived from an EMBL/GenBank/DDBJ whole genome shotgun (WGS) entry which is preliminary data.</text>
</comment>
<dbReference type="PANTHER" id="PTHR15004:SF0">
    <property type="entry name" value="GLUTAMYL-TRNA(GLN) AMIDOTRANSFERASE SUBUNIT C, MITOCHONDRIAL"/>
    <property type="match status" value="1"/>
</dbReference>
<proteinExistence type="inferred from homology"/>
<dbReference type="InterPro" id="IPR003837">
    <property type="entry name" value="GatC"/>
</dbReference>
<dbReference type="EMBL" id="JAVRJZ010000013">
    <property type="protein sequence ID" value="KAK2714481.1"/>
    <property type="molecule type" value="Genomic_DNA"/>
</dbReference>
<comment type="function">
    <text evidence="2">Allows the formation of correctly charged Gln-tRNA(Gln) through the transamidation of misacylated Glu-tRNA(Gln) in the mitochondria. The reaction takes place in the presence of glutamine and ATP through an activated gamma-phospho-Glu-tRNA(Gln).</text>
</comment>
<accession>A0AA88HYD6</accession>
<keyword evidence="1 2" id="KW-0547">Nucleotide-binding</keyword>
<keyword evidence="2" id="KW-0648">Protein biosynthesis</keyword>
<dbReference type="AlphaFoldDB" id="A0AA88HYD6"/>
<dbReference type="GO" id="GO:0005739">
    <property type="term" value="C:mitochondrion"/>
    <property type="evidence" value="ECO:0007669"/>
    <property type="project" value="UniProtKB-SubCell"/>
</dbReference>
<dbReference type="PANTHER" id="PTHR15004">
    <property type="entry name" value="GLUTAMYL-TRNA(GLN) AMIDOTRANSFERASE SUBUNIT C, MITOCHONDRIAL"/>
    <property type="match status" value="1"/>
</dbReference>
<keyword evidence="5" id="KW-1185">Reference proteome</keyword>
<dbReference type="GO" id="GO:0050567">
    <property type="term" value="F:glutaminyl-tRNA synthase (glutamine-hydrolyzing) activity"/>
    <property type="evidence" value="ECO:0007669"/>
    <property type="project" value="UniProtKB-UniRule"/>
</dbReference>
<dbReference type="GO" id="GO:0005524">
    <property type="term" value="F:ATP binding"/>
    <property type="evidence" value="ECO:0007669"/>
    <property type="project" value="UniProtKB-KW"/>
</dbReference>
<comment type="similarity">
    <text evidence="2">Belongs to the GatC family.</text>
</comment>
<feature type="region of interest" description="Disordered" evidence="3">
    <location>
        <begin position="140"/>
        <end position="161"/>
    </location>
</feature>
<name>A0AA88HYD6_ARTSF</name>
<dbReference type="Proteomes" id="UP001187531">
    <property type="component" value="Unassembled WGS sequence"/>
</dbReference>
<dbReference type="HAMAP" id="MF_00122">
    <property type="entry name" value="GatC"/>
    <property type="match status" value="1"/>
</dbReference>
<gene>
    <name evidence="4" type="ORF">QYM36_008888</name>
</gene>
<evidence type="ECO:0000256" key="2">
    <source>
        <dbReference type="HAMAP-Rule" id="MF_03149"/>
    </source>
</evidence>